<evidence type="ECO:0000256" key="2">
    <source>
        <dbReference type="SAM" id="Coils"/>
    </source>
</evidence>
<dbReference type="EMBL" id="JAWCTQ010000004">
    <property type="protein sequence ID" value="MDT9681355.1"/>
    <property type="molecule type" value="Genomic_DNA"/>
</dbReference>
<protein>
    <recommendedName>
        <fullName evidence="1">ESAT-6-like protein</fullName>
    </recommendedName>
</protein>
<gene>
    <name evidence="3" type="ORF">RND61_04600</name>
</gene>
<dbReference type="InterPro" id="IPR010310">
    <property type="entry name" value="T7SS_ESAT-6-like"/>
</dbReference>
<keyword evidence="4" id="KW-1185">Reference proteome</keyword>
<dbReference type="InterPro" id="IPR036689">
    <property type="entry name" value="ESAT-6-like_sf"/>
</dbReference>
<evidence type="ECO:0000313" key="3">
    <source>
        <dbReference type="EMBL" id="MDT9681355.1"/>
    </source>
</evidence>
<name>A0ABU3QF21_9ACTN</name>
<dbReference type="NCBIfam" id="TIGR03930">
    <property type="entry name" value="WXG100_ESAT6"/>
    <property type="match status" value="1"/>
</dbReference>
<comment type="caution">
    <text evidence="3">The sequence shown here is derived from an EMBL/GenBank/DDBJ whole genome shotgun (WGS) entry which is preliminary data.</text>
</comment>
<dbReference type="SUPFAM" id="SSF140453">
    <property type="entry name" value="EsxAB dimer-like"/>
    <property type="match status" value="1"/>
</dbReference>
<proteinExistence type="inferred from homology"/>
<feature type="coiled-coil region" evidence="2">
    <location>
        <begin position="13"/>
        <end position="40"/>
    </location>
</feature>
<evidence type="ECO:0000313" key="4">
    <source>
        <dbReference type="Proteomes" id="UP001250181"/>
    </source>
</evidence>
<dbReference type="RefSeq" id="WP_315876373.1">
    <property type="nucleotide sequence ID" value="NZ_JAWCTQ010000004.1"/>
</dbReference>
<reference evidence="3 4" key="1">
    <citation type="submission" date="2023-09" db="EMBL/GenBank/DDBJ databases">
        <title>Streptomyces sp. nov.: A antagonism against Alternaria gaisen Producing Streptochlin, Isolated from Tamarix root soil.</title>
        <authorList>
            <person name="Chen Y."/>
        </authorList>
    </citation>
    <scope>NUCLEOTIDE SEQUENCE [LARGE SCALE GENOMIC DNA]</scope>
    <source>
        <strain evidence="3 4">TRM76323</strain>
    </source>
</reference>
<dbReference type="Pfam" id="PF06013">
    <property type="entry name" value="WXG100"/>
    <property type="match status" value="1"/>
</dbReference>
<evidence type="ECO:0000256" key="1">
    <source>
        <dbReference type="RuleBase" id="RU362001"/>
    </source>
</evidence>
<sequence>MANNNDGTMIVTYAKLEDAARDIKKQADRLDQSLKNIQAKIKSISSLWEGEAREAYNTAQADWDRRAMQIHTSLVQISNAVREAAPAYQQGDKKAASNFM</sequence>
<organism evidence="3 4">
    <name type="scientific">Streptomyces tamarix</name>
    <dbReference type="NCBI Taxonomy" id="3078565"/>
    <lineage>
        <taxon>Bacteria</taxon>
        <taxon>Bacillati</taxon>
        <taxon>Actinomycetota</taxon>
        <taxon>Actinomycetes</taxon>
        <taxon>Kitasatosporales</taxon>
        <taxon>Streptomycetaceae</taxon>
        <taxon>Streptomyces</taxon>
    </lineage>
</organism>
<dbReference type="Proteomes" id="UP001250181">
    <property type="component" value="Unassembled WGS sequence"/>
</dbReference>
<accession>A0ABU3QF21</accession>
<keyword evidence="2" id="KW-0175">Coiled coil</keyword>
<comment type="similarity">
    <text evidence="1">Belongs to the WXG100 family.</text>
</comment>
<dbReference type="Gene3D" id="1.10.287.1060">
    <property type="entry name" value="ESAT-6-like"/>
    <property type="match status" value="1"/>
</dbReference>